<sequence length="197" mass="21936">MKNYKMIIDAQKCVGCHACEVACKQEFKAPLGYFRTVTLYLDTGIFPKVKREFLPLMCRQCEDAHCLKACNKNAISKVNGIVKIDESKCDGCGDCVSACSIGAVYINPFSKIAEKCNLCEHRLEIGLKTACEATCVANAITIITNEDEIPKNAIGFKNHPEDKPSTLHIGANEKMKKKLQQGRSFSPLNYEIYTWAE</sequence>
<dbReference type="Gene3D" id="3.30.70.20">
    <property type="match status" value="2"/>
</dbReference>
<dbReference type="GO" id="GO:0046872">
    <property type="term" value="F:metal ion binding"/>
    <property type="evidence" value="ECO:0007669"/>
    <property type="project" value="UniProtKB-KW"/>
</dbReference>
<gene>
    <name evidence="6" type="ORF">Q6A80_09570</name>
</gene>
<keyword evidence="2" id="KW-0479">Metal-binding</keyword>
<reference evidence="6" key="1">
    <citation type="journal article" date="2023" name="Front. Microbiol.">
        <title>Genomic diversity and taxonomic marker for Arcobacter species.</title>
        <authorList>
            <person name="Zhou G."/>
            <person name="Gu Y."/>
            <person name="Wang H."/>
            <person name="Chen X."/>
            <person name="Zhang X."/>
            <person name="Shao Z."/>
            <person name="Yan X."/>
            <person name="Zhang J."/>
            <person name="Zhang M."/>
        </authorList>
    </citation>
    <scope>NUCLEOTIDE SEQUENCE</scope>
    <source>
        <strain evidence="6">BJSY19SF1-2</strain>
    </source>
</reference>
<evidence type="ECO:0000313" key="6">
    <source>
        <dbReference type="EMBL" id="MDX4069967.1"/>
    </source>
</evidence>
<feature type="domain" description="4Fe-4S ferredoxin-type" evidence="5">
    <location>
        <begin position="4"/>
        <end position="33"/>
    </location>
</feature>
<dbReference type="PANTHER" id="PTHR43177">
    <property type="entry name" value="PROTEIN NRFC"/>
    <property type="match status" value="1"/>
</dbReference>
<evidence type="ECO:0000256" key="2">
    <source>
        <dbReference type="ARBA" id="ARBA00022723"/>
    </source>
</evidence>
<proteinExistence type="predicted"/>
<dbReference type="AlphaFoldDB" id="A0AAW9DCS8"/>
<name>A0AAW9DCS8_9BACT</name>
<keyword evidence="3" id="KW-0408">Iron</keyword>
<keyword evidence="1" id="KW-0004">4Fe-4S</keyword>
<feature type="domain" description="4Fe-4S ferredoxin-type" evidence="5">
    <location>
        <begin position="80"/>
        <end position="109"/>
    </location>
</feature>
<keyword evidence="4" id="KW-0411">Iron-sulfur</keyword>
<evidence type="ECO:0000259" key="5">
    <source>
        <dbReference type="PROSITE" id="PS51379"/>
    </source>
</evidence>
<reference evidence="6" key="2">
    <citation type="submission" date="2023-07" db="EMBL/GenBank/DDBJ databases">
        <authorList>
            <person name="Zhang M."/>
            <person name="Zhou G."/>
        </authorList>
    </citation>
    <scope>NUCLEOTIDE SEQUENCE</scope>
    <source>
        <strain evidence="6">BJSY19SF1-2</strain>
    </source>
</reference>
<dbReference type="Pfam" id="PF12797">
    <property type="entry name" value="Fer4_2"/>
    <property type="match status" value="1"/>
</dbReference>
<dbReference type="InterPro" id="IPR050954">
    <property type="entry name" value="ET_IronSulfur_Cluster-Binding"/>
</dbReference>
<dbReference type="PANTHER" id="PTHR43177:SF3">
    <property type="entry name" value="PROTEIN NRFC HOMOLOG"/>
    <property type="match status" value="1"/>
</dbReference>
<dbReference type="GO" id="GO:0051539">
    <property type="term" value="F:4 iron, 4 sulfur cluster binding"/>
    <property type="evidence" value="ECO:0007669"/>
    <property type="project" value="UniProtKB-KW"/>
</dbReference>
<dbReference type="InterPro" id="IPR017896">
    <property type="entry name" value="4Fe4S_Fe-S-bd"/>
</dbReference>
<dbReference type="EMBL" id="JAUQUR010000009">
    <property type="protein sequence ID" value="MDX4069967.1"/>
    <property type="molecule type" value="Genomic_DNA"/>
</dbReference>
<dbReference type="Proteomes" id="UP001283691">
    <property type="component" value="Unassembled WGS sequence"/>
</dbReference>
<protein>
    <submittedName>
        <fullName evidence="6">4Fe-4S binding protein</fullName>
    </submittedName>
</protein>
<evidence type="ECO:0000256" key="1">
    <source>
        <dbReference type="ARBA" id="ARBA00022485"/>
    </source>
</evidence>
<evidence type="ECO:0000256" key="3">
    <source>
        <dbReference type="ARBA" id="ARBA00023004"/>
    </source>
</evidence>
<accession>A0AAW9DCS8</accession>
<dbReference type="Pfam" id="PF13247">
    <property type="entry name" value="Fer4_11"/>
    <property type="match status" value="1"/>
</dbReference>
<dbReference type="PROSITE" id="PS51379">
    <property type="entry name" value="4FE4S_FER_2"/>
    <property type="match status" value="2"/>
</dbReference>
<dbReference type="RefSeq" id="WP_319048477.1">
    <property type="nucleotide sequence ID" value="NZ_JAUQUR010000009.1"/>
</dbReference>
<evidence type="ECO:0000313" key="7">
    <source>
        <dbReference type="Proteomes" id="UP001283691"/>
    </source>
</evidence>
<comment type="caution">
    <text evidence="6">The sequence shown here is derived from an EMBL/GenBank/DDBJ whole genome shotgun (WGS) entry which is preliminary data.</text>
</comment>
<organism evidence="6 7">
    <name type="scientific">Aliarcobacter skirrowii</name>
    <dbReference type="NCBI Taxonomy" id="28200"/>
    <lineage>
        <taxon>Bacteria</taxon>
        <taxon>Pseudomonadati</taxon>
        <taxon>Campylobacterota</taxon>
        <taxon>Epsilonproteobacteria</taxon>
        <taxon>Campylobacterales</taxon>
        <taxon>Arcobacteraceae</taxon>
        <taxon>Aliarcobacter</taxon>
    </lineage>
</organism>
<dbReference type="SUPFAM" id="SSF54862">
    <property type="entry name" value="4Fe-4S ferredoxins"/>
    <property type="match status" value="1"/>
</dbReference>
<evidence type="ECO:0000256" key="4">
    <source>
        <dbReference type="ARBA" id="ARBA00023014"/>
    </source>
</evidence>